<accession>A0A2Z5FY49</accession>
<dbReference type="InterPro" id="IPR042184">
    <property type="entry name" value="YqeY/Aim41_N"/>
</dbReference>
<dbReference type="KEGG" id="abas:ACPOL_1979"/>
<dbReference type="PANTHER" id="PTHR28055:SF1">
    <property type="entry name" value="ALTERED INHERITANCE OF MITOCHONDRIA PROTEIN 41, MITOCHONDRIAL"/>
    <property type="match status" value="1"/>
</dbReference>
<dbReference type="InterPro" id="IPR003789">
    <property type="entry name" value="Asn/Gln_tRNA_amidoTrase-B-like"/>
</dbReference>
<dbReference type="Pfam" id="PF09424">
    <property type="entry name" value="YqeY"/>
    <property type="match status" value="1"/>
</dbReference>
<reference evidence="1 2" key="1">
    <citation type="journal article" date="2018" name="Front. Microbiol.">
        <title>Hydrolytic Capabilities as a Key to Environmental Success: Chitinolytic and Cellulolytic Acidobacteria From Acidic Sub-arctic Soils and Boreal Peatlands.</title>
        <authorList>
            <person name="Belova S.E."/>
            <person name="Ravin N.V."/>
            <person name="Pankratov T.A."/>
            <person name="Rakitin A.L."/>
            <person name="Ivanova A.A."/>
            <person name="Beletsky A.V."/>
            <person name="Mardanov A.V."/>
            <person name="Sinninghe Damste J.S."/>
            <person name="Dedysh S.N."/>
        </authorList>
    </citation>
    <scope>NUCLEOTIDE SEQUENCE [LARGE SCALE GENOMIC DNA]</scope>
    <source>
        <strain evidence="1 2">SBC82</strain>
    </source>
</reference>
<keyword evidence="2" id="KW-1185">Reference proteome</keyword>
<proteinExistence type="predicted"/>
<evidence type="ECO:0000313" key="2">
    <source>
        <dbReference type="Proteomes" id="UP000253606"/>
    </source>
</evidence>
<dbReference type="Gene3D" id="1.10.10.410">
    <property type="match status" value="1"/>
</dbReference>
<organism evidence="1 2">
    <name type="scientific">Acidisarcina polymorpha</name>
    <dbReference type="NCBI Taxonomy" id="2211140"/>
    <lineage>
        <taxon>Bacteria</taxon>
        <taxon>Pseudomonadati</taxon>
        <taxon>Acidobacteriota</taxon>
        <taxon>Terriglobia</taxon>
        <taxon>Terriglobales</taxon>
        <taxon>Acidobacteriaceae</taxon>
        <taxon>Acidisarcina</taxon>
    </lineage>
</organism>
<dbReference type="EMBL" id="CP030840">
    <property type="protein sequence ID" value="AXC11315.1"/>
    <property type="molecule type" value="Genomic_DNA"/>
</dbReference>
<dbReference type="Gene3D" id="1.10.1510.10">
    <property type="entry name" value="Uncharacterised protein YqeY/AIM41 PF09424, N-terminal domain"/>
    <property type="match status" value="1"/>
</dbReference>
<dbReference type="GO" id="GO:0016884">
    <property type="term" value="F:carbon-nitrogen ligase activity, with glutamine as amido-N-donor"/>
    <property type="evidence" value="ECO:0007669"/>
    <property type="project" value="InterPro"/>
</dbReference>
<dbReference type="AlphaFoldDB" id="A0A2Z5FY49"/>
<dbReference type="InterPro" id="IPR019004">
    <property type="entry name" value="YqeY/Aim41"/>
</dbReference>
<dbReference type="Proteomes" id="UP000253606">
    <property type="component" value="Chromosome"/>
</dbReference>
<dbReference type="RefSeq" id="WP_114206771.1">
    <property type="nucleotide sequence ID" value="NZ_CP030840.1"/>
</dbReference>
<sequence length="155" mass="17226">MSVVKQVDQDMIAAMKARDTERLLTIRMMKTAFKNKEIDKREPLTDAEAYQILTTMIKQRRDSIEQFTKGNRPDLAAKEAGEIALIEEYMPKAAGEDEIRRLVVSTIDDLAVSGFVPGPKDMGVVMKAVQERIKEAGVRADGKLVSEAVKACLAK</sequence>
<name>A0A2Z5FY49_9BACT</name>
<dbReference type="InterPro" id="IPR023168">
    <property type="entry name" value="GatB_Yqey_C_2"/>
</dbReference>
<dbReference type="SUPFAM" id="SSF89095">
    <property type="entry name" value="GatB/YqeY motif"/>
    <property type="match status" value="1"/>
</dbReference>
<dbReference type="PANTHER" id="PTHR28055">
    <property type="entry name" value="ALTERED INHERITANCE OF MITOCHONDRIA PROTEIN 41, MITOCHONDRIAL"/>
    <property type="match status" value="1"/>
</dbReference>
<dbReference type="OrthoDB" id="9794041at2"/>
<gene>
    <name evidence="1" type="ORF">ACPOL_1979</name>
</gene>
<evidence type="ECO:0000313" key="1">
    <source>
        <dbReference type="EMBL" id="AXC11315.1"/>
    </source>
</evidence>
<protein>
    <submittedName>
        <fullName evidence="1">Transamidase GatB domain protein</fullName>
    </submittedName>
</protein>